<keyword evidence="2" id="KW-0472">Membrane</keyword>
<accession>A0A846YBN3</accession>
<organism evidence="3 4">
    <name type="scientific">Nocardia flavorosea</name>
    <dbReference type="NCBI Taxonomy" id="53429"/>
    <lineage>
        <taxon>Bacteria</taxon>
        <taxon>Bacillati</taxon>
        <taxon>Actinomycetota</taxon>
        <taxon>Actinomycetes</taxon>
        <taxon>Mycobacteriales</taxon>
        <taxon>Nocardiaceae</taxon>
        <taxon>Nocardia</taxon>
    </lineage>
</organism>
<dbReference type="EMBL" id="JAAXOT010000005">
    <property type="protein sequence ID" value="NKY57036.1"/>
    <property type="molecule type" value="Genomic_DNA"/>
</dbReference>
<name>A0A846YBN3_9NOCA</name>
<dbReference type="RefSeq" id="WP_062977010.1">
    <property type="nucleotide sequence ID" value="NZ_JAAXOT010000005.1"/>
</dbReference>
<feature type="transmembrane region" description="Helical" evidence="2">
    <location>
        <begin position="35"/>
        <end position="53"/>
    </location>
</feature>
<evidence type="ECO:0000256" key="2">
    <source>
        <dbReference type="SAM" id="Phobius"/>
    </source>
</evidence>
<gene>
    <name evidence="3" type="ORF">HGA15_12885</name>
</gene>
<proteinExistence type="predicted"/>
<evidence type="ECO:0000256" key="1">
    <source>
        <dbReference type="SAM" id="MobiDB-lite"/>
    </source>
</evidence>
<dbReference type="AlphaFoldDB" id="A0A846YBN3"/>
<sequence>MSQDQPPDRPATEPPGRAGATEYFPGERNRVVPRSAWWVLGIALAVLVSFVFLRPEWFTRDADDKSLDVPADRHFTKTLAGSGHADGAWLTDDSPSTSFLVRLPADSAREETRLHLTGSSQVAADSTVFLSVSMDGQQVYEQRLSTGEHGIDAYIAIPDQIAGDGRVRIRIHAEGTRHGETCTPDHSAGMQIHLGSDSVVEAALTEPLHTVRDVVASWDRRVTIVPADPGIPWRTTAAQLGMALIRSGHEVSFAETPPDTDVGDAILVGPAATLADRYRWTPLGISGPGIAAGTVGDNTALGVTTPDGTLVSQYLTETVVSTADSAISDPAAVTTTPRPAGDEVSLESLGADMSAAQITEARRWHLRYSLSDLPGGRIPRAVRVEMQLPASPPDLTWLLNVELNGRLVGSRPLNPTAGTVRVELPPQDALLGNTLTLSVARDRNLGGCDVRVTSYPIQLKPGAALELGDDPGAGFTALPRAFAPGFAIYLPDDGGNPVQQLDAVVPVLTEFVPAQYTPEFRWGQQPSGDAPFILVGRSPDVVAPASIQDGRMVAGPGGSILNIPAFDNGLLVEVVTSGGQMPGLMVQHTGHIVEAQLPDFGREAAVVVTEQGSFAVGADGSVLPATPVREMSPR</sequence>
<protein>
    <submittedName>
        <fullName evidence="3">Cellulose biosynthesis cyclic di-GMP-binding regulatory protein BcsB</fullName>
    </submittedName>
</protein>
<evidence type="ECO:0000313" key="4">
    <source>
        <dbReference type="Proteomes" id="UP000570678"/>
    </source>
</evidence>
<keyword evidence="2" id="KW-1133">Transmembrane helix</keyword>
<reference evidence="3 4" key="1">
    <citation type="submission" date="2020-04" db="EMBL/GenBank/DDBJ databases">
        <title>MicrobeNet Type strains.</title>
        <authorList>
            <person name="Nicholson A.C."/>
        </authorList>
    </citation>
    <scope>NUCLEOTIDE SEQUENCE [LARGE SCALE GENOMIC DNA]</scope>
    <source>
        <strain evidence="3 4">JCM 3332</strain>
    </source>
</reference>
<comment type="caution">
    <text evidence="3">The sequence shown here is derived from an EMBL/GenBank/DDBJ whole genome shotgun (WGS) entry which is preliminary data.</text>
</comment>
<dbReference type="Proteomes" id="UP000570678">
    <property type="component" value="Unassembled WGS sequence"/>
</dbReference>
<keyword evidence="4" id="KW-1185">Reference proteome</keyword>
<evidence type="ECO:0000313" key="3">
    <source>
        <dbReference type="EMBL" id="NKY57036.1"/>
    </source>
</evidence>
<feature type="region of interest" description="Disordered" evidence="1">
    <location>
        <begin position="1"/>
        <end position="23"/>
    </location>
</feature>
<keyword evidence="2" id="KW-0812">Transmembrane</keyword>
<dbReference type="Gene3D" id="2.60.120.260">
    <property type="entry name" value="Galactose-binding domain-like"/>
    <property type="match status" value="1"/>
</dbReference>
<feature type="compositionally biased region" description="Basic and acidic residues" evidence="1">
    <location>
        <begin position="1"/>
        <end position="11"/>
    </location>
</feature>